<dbReference type="Pfam" id="PF00596">
    <property type="entry name" value="Aldolase_II"/>
    <property type="match status" value="1"/>
</dbReference>
<gene>
    <name evidence="2" type="ORF">GCM10023094_24910</name>
</gene>
<dbReference type="Gene3D" id="3.40.225.10">
    <property type="entry name" value="Class II aldolase/adducin N-terminal domain"/>
    <property type="match status" value="1"/>
</dbReference>
<comment type="caution">
    <text evidence="2">The sequence shown here is derived from an EMBL/GenBank/DDBJ whole genome shotgun (WGS) entry which is preliminary data.</text>
</comment>
<feature type="domain" description="Class II aldolase/adducin N-terminal" evidence="1">
    <location>
        <begin position="21"/>
        <end position="200"/>
    </location>
</feature>
<evidence type="ECO:0000313" key="3">
    <source>
        <dbReference type="Proteomes" id="UP001501183"/>
    </source>
</evidence>
<accession>A0ABP8P0W6</accession>
<sequence length="235" mass="25312">MTTTEPRITDTVAAFVDATARDAQKAFRVFRETGTVSANGTVNFVERVPGEEIAVALNEPGPWADDPSARPVVATFDGEVLAGDGAAGFVTAYADLFRKHPEITSVVHVHTPWLGGFAQTHRPLPIRYAASQRLTLSRSIPPHIDRSIGAGEFILQELQRDPDLVAIFEANGGVNVIGRDGLLELAKFVVLLEEGARYQAIGESVGGTVEFDPTNLVAQWGRGGLLERARERGLV</sequence>
<dbReference type="EMBL" id="BAABFB010000040">
    <property type="protein sequence ID" value="GAA4479563.1"/>
    <property type="molecule type" value="Genomic_DNA"/>
</dbReference>
<name>A0ABP8P0W6_9NOCA</name>
<protein>
    <submittedName>
        <fullName evidence="2">Class II aldolase/adducin family protein</fullName>
    </submittedName>
</protein>
<proteinExistence type="predicted"/>
<dbReference type="SUPFAM" id="SSF53639">
    <property type="entry name" value="AraD/HMP-PK domain-like"/>
    <property type="match status" value="1"/>
</dbReference>
<dbReference type="Proteomes" id="UP001501183">
    <property type="component" value="Unassembled WGS sequence"/>
</dbReference>
<dbReference type="InterPro" id="IPR001303">
    <property type="entry name" value="Aldolase_II/adducin_N"/>
</dbReference>
<evidence type="ECO:0000313" key="2">
    <source>
        <dbReference type="EMBL" id="GAA4479563.1"/>
    </source>
</evidence>
<evidence type="ECO:0000259" key="1">
    <source>
        <dbReference type="SMART" id="SM01007"/>
    </source>
</evidence>
<organism evidence="2 3">
    <name type="scientific">Rhodococcus olei</name>
    <dbReference type="NCBI Taxonomy" id="2161675"/>
    <lineage>
        <taxon>Bacteria</taxon>
        <taxon>Bacillati</taxon>
        <taxon>Actinomycetota</taxon>
        <taxon>Actinomycetes</taxon>
        <taxon>Mycobacteriales</taxon>
        <taxon>Nocardiaceae</taxon>
        <taxon>Rhodococcus</taxon>
    </lineage>
</organism>
<reference evidence="3" key="1">
    <citation type="journal article" date="2019" name="Int. J. Syst. Evol. Microbiol.">
        <title>The Global Catalogue of Microorganisms (GCM) 10K type strain sequencing project: providing services to taxonomists for standard genome sequencing and annotation.</title>
        <authorList>
            <consortium name="The Broad Institute Genomics Platform"/>
            <consortium name="The Broad Institute Genome Sequencing Center for Infectious Disease"/>
            <person name="Wu L."/>
            <person name="Ma J."/>
        </authorList>
    </citation>
    <scope>NUCLEOTIDE SEQUENCE [LARGE SCALE GENOMIC DNA]</scope>
    <source>
        <strain evidence="3">JCM 32206</strain>
    </source>
</reference>
<dbReference type="SMART" id="SM01007">
    <property type="entry name" value="Aldolase_II"/>
    <property type="match status" value="1"/>
</dbReference>
<dbReference type="InterPro" id="IPR036409">
    <property type="entry name" value="Aldolase_II/adducin_N_sf"/>
</dbReference>
<dbReference type="RefSeq" id="WP_345345245.1">
    <property type="nucleotide sequence ID" value="NZ_BAABFB010000040.1"/>
</dbReference>
<keyword evidence="3" id="KW-1185">Reference proteome</keyword>